<evidence type="ECO:0008006" key="4">
    <source>
        <dbReference type="Google" id="ProtNLM"/>
    </source>
</evidence>
<sequence>MKSCCPNPKDKVQKSNRFIINEYPSLSESKNIEINNKNNMKVKKKIKESQNLSKETSVSKSLKELKESNTKETNPTSILENEYQQFLIAYIISIKLLDDNNWKNSSWSKSTEISLELINLWESLLLESIDYNLYISEEEYYKWYNDFDEYRKESREFQMILNNNNYCLNFNNNFNALNLKSYNYGTIKDYYYYYFNNNSNNTNSISNANPFLYSQSPRNELSTFVKNPYSFPVSVNYLGTSNSYDNFLTFKSDFNPYNFSSKSYQKKKNNNNYNNYCYNTNNNYNNSNNSINNNNNDNNNNNNSNSNNNLYYNNNYSNYNNINNNNYNNHNNNNYNYNNNKAIYKKFNKLKNYQPSSLDFNNKIYSNKKVYQEHNSPIHLNNIINNNTYYFHYNT</sequence>
<evidence type="ECO:0000256" key="1">
    <source>
        <dbReference type="SAM" id="MobiDB-lite"/>
    </source>
</evidence>
<reference evidence="2 3" key="1">
    <citation type="submission" date="2016-08" db="EMBL/GenBank/DDBJ databases">
        <title>Genomes of anaerobic fungi encode conserved fungal cellulosomes for biomass hydrolysis.</title>
        <authorList>
            <consortium name="DOE Joint Genome Institute"/>
            <person name="Haitjema C.H."/>
            <person name="Gilmore S.P."/>
            <person name="Henske J.K."/>
            <person name="Solomon K.V."/>
            <person name="De Groot R."/>
            <person name="Kuo A."/>
            <person name="Mondo S.J."/>
            <person name="Salamov A.A."/>
            <person name="Labutti K."/>
            <person name="Zhao Z."/>
            <person name="Chiniquy J."/>
            <person name="Barry K."/>
            <person name="Brewer H.M."/>
            <person name="Purvine S.O."/>
            <person name="Wright A.T."/>
            <person name="Boxma B."/>
            <person name="Van Alen T."/>
            <person name="Hackstein J.H."/>
            <person name="Baker S.E."/>
            <person name="Grigoriev I.V."/>
            <person name="O'Malley M.A."/>
        </authorList>
    </citation>
    <scope>NUCLEOTIDE SEQUENCE [LARGE SCALE GENOMIC DNA]</scope>
    <source>
        <strain evidence="3">finn</strain>
    </source>
</reference>
<dbReference type="GO" id="GO:0000307">
    <property type="term" value="C:cyclin-dependent protein kinase holoenzyme complex"/>
    <property type="evidence" value="ECO:0007669"/>
    <property type="project" value="TreeGrafter"/>
</dbReference>
<gene>
    <name evidence="2" type="ORF">BCR36DRAFT_63973</name>
</gene>
<dbReference type="PANTHER" id="PTHR15615:SF27">
    <property type="entry name" value="PHO85 CYCLIN CLG1"/>
    <property type="match status" value="1"/>
</dbReference>
<evidence type="ECO:0000313" key="3">
    <source>
        <dbReference type="Proteomes" id="UP000193719"/>
    </source>
</evidence>
<accession>A0A1Y1V9P8</accession>
<dbReference type="PANTHER" id="PTHR15615">
    <property type="match status" value="1"/>
</dbReference>
<dbReference type="GO" id="GO:0016538">
    <property type="term" value="F:cyclin-dependent protein serine/threonine kinase regulator activity"/>
    <property type="evidence" value="ECO:0007669"/>
    <property type="project" value="TreeGrafter"/>
</dbReference>
<comment type="caution">
    <text evidence="2">The sequence shown here is derived from an EMBL/GenBank/DDBJ whole genome shotgun (WGS) entry which is preliminary data.</text>
</comment>
<feature type="compositionally biased region" description="Basic and acidic residues" evidence="1">
    <location>
        <begin position="61"/>
        <end position="70"/>
    </location>
</feature>
<dbReference type="GO" id="GO:0019901">
    <property type="term" value="F:protein kinase binding"/>
    <property type="evidence" value="ECO:0007669"/>
    <property type="project" value="InterPro"/>
</dbReference>
<organism evidence="2 3">
    <name type="scientific">Piromyces finnis</name>
    <dbReference type="NCBI Taxonomy" id="1754191"/>
    <lineage>
        <taxon>Eukaryota</taxon>
        <taxon>Fungi</taxon>
        <taxon>Fungi incertae sedis</taxon>
        <taxon>Chytridiomycota</taxon>
        <taxon>Chytridiomycota incertae sedis</taxon>
        <taxon>Neocallimastigomycetes</taxon>
        <taxon>Neocallimastigales</taxon>
        <taxon>Neocallimastigaceae</taxon>
        <taxon>Piromyces</taxon>
    </lineage>
</organism>
<feature type="region of interest" description="Disordered" evidence="1">
    <location>
        <begin position="280"/>
        <end position="310"/>
    </location>
</feature>
<keyword evidence="3" id="KW-1185">Reference proteome</keyword>
<evidence type="ECO:0000313" key="2">
    <source>
        <dbReference type="EMBL" id="ORX50089.1"/>
    </source>
</evidence>
<proteinExistence type="predicted"/>
<dbReference type="Gene3D" id="1.10.472.10">
    <property type="entry name" value="Cyclin-like"/>
    <property type="match status" value="1"/>
</dbReference>
<dbReference type="Proteomes" id="UP000193719">
    <property type="component" value="Unassembled WGS sequence"/>
</dbReference>
<dbReference type="EMBL" id="MCFH01000022">
    <property type="protein sequence ID" value="ORX50089.1"/>
    <property type="molecule type" value="Genomic_DNA"/>
</dbReference>
<dbReference type="AlphaFoldDB" id="A0A1Y1V9P8"/>
<dbReference type="InterPro" id="IPR013922">
    <property type="entry name" value="Cyclin_PHO80-like"/>
</dbReference>
<dbReference type="GO" id="GO:0005634">
    <property type="term" value="C:nucleus"/>
    <property type="evidence" value="ECO:0007669"/>
    <property type="project" value="TreeGrafter"/>
</dbReference>
<feature type="region of interest" description="Disordered" evidence="1">
    <location>
        <begin position="45"/>
        <end position="74"/>
    </location>
</feature>
<dbReference type="OrthoDB" id="244495at2759"/>
<protein>
    <recommendedName>
        <fullName evidence="4">Cyclin N-terminal domain-containing protein</fullName>
    </recommendedName>
</protein>
<reference evidence="2 3" key="2">
    <citation type="submission" date="2016-08" db="EMBL/GenBank/DDBJ databases">
        <title>Pervasive Adenine N6-methylation of Active Genes in Fungi.</title>
        <authorList>
            <consortium name="DOE Joint Genome Institute"/>
            <person name="Mondo S.J."/>
            <person name="Dannebaum R.O."/>
            <person name="Kuo R.C."/>
            <person name="Labutti K."/>
            <person name="Haridas S."/>
            <person name="Kuo A."/>
            <person name="Salamov A."/>
            <person name="Ahrendt S.R."/>
            <person name="Lipzen A."/>
            <person name="Sullivan W."/>
            <person name="Andreopoulos W.B."/>
            <person name="Clum A."/>
            <person name="Lindquist E."/>
            <person name="Daum C."/>
            <person name="Ramamoorthy G.K."/>
            <person name="Gryganskyi A."/>
            <person name="Culley D."/>
            <person name="Magnuson J.K."/>
            <person name="James T.Y."/>
            <person name="O'Malley M.A."/>
            <person name="Stajich J.E."/>
            <person name="Spatafora J.W."/>
            <person name="Visel A."/>
            <person name="Grigoriev I.V."/>
        </authorList>
    </citation>
    <scope>NUCLEOTIDE SEQUENCE [LARGE SCALE GENOMIC DNA]</scope>
    <source>
        <strain evidence="3">finn</strain>
    </source>
</reference>
<dbReference type="CDD" id="cd20557">
    <property type="entry name" value="CYCLIN_ScPCL1-like"/>
    <property type="match status" value="1"/>
</dbReference>
<name>A0A1Y1V9P8_9FUNG</name>